<comment type="subcellular location">
    <subcellularLocation>
        <location evidence="1">Membrane</location>
        <topology evidence="1">Multi-pass membrane protein</topology>
    </subcellularLocation>
</comment>
<comment type="similarity">
    <text evidence="2">Belongs to the chloride channel MCLC family.</text>
</comment>
<name>A0A8J4WX82_CLAMG</name>
<evidence type="ECO:0000256" key="2">
    <source>
        <dbReference type="ARBA" id="ARBA00005944"/>
    </source>
</evidence>
<proteinExistence type="inferred from homology"/>
<evidence type="ECO:0000256" key="4">
    <source>
        <dbReference type="ARBA" id="ARBA00022692"/>
    </source>
</evidence>
<keyword evidence="5 7" id="KW-1133">Transmembrane helix</keyword>
<dbReference type="GO" id="GO:0016020">
    <property type="term" value="C:membrane"/>
    <property type="evidence" value="ECO:0007669"/>
    <property type="project" value="UniProtKB-SubCell"/>
</dbReference>
<evidence type="ECO:0000256" key="5">
    <source>
        <dbReference type="ARBA" id="ARBA00022989"/>
    </source>
</evidence>
<evidence type="ECO:0000313" key="9">
    <source>
        <dbReference type="Proteomes" id="UP000727407"/>
    </source>
</evidence>
<sequence>MIMRRSDEVLLWGYGGLLVISSFSLLVHVNHHSEDDKSKSTSDSCTNKEVLVMAVIIVVIICTGRWTKVSLFSQFWRMFAACFLISLVWNWVYLYKMACAEHQARMVKWEEMMDKCTGRKKNSWWDHFKDWYRTTFTLQDDACKEYFELLTVHPILQVPPTKVITMTLTTLFTDPLMHIGQGISAFHRALLKDLPITLQIPVLILTVLASL</sequence>
<organism evidence="8 9">
    <name type="scientific">Clarias magur</name>
    <name type="common">Asian catfish</name>
    <name type="synonym">Macropteronotus magur</name>
    <dbReference type="NCBI Taxonomy" id="1594786"/>
    <lineage>
        <taxon>Eukaryota</taxon>
        <taxon>Metazoa</taxon>
        <taxon>Chordata</taxon>
        <taxon>Craniata</taxon>
        <taxon>Vertebrata</taxon>
        <taxon>Euteleostomi</taxon>
        <taxon>Actinopterygii</taxon>
        <taxon>Neopterygii</taxon>
        <taxon>Teleostei</taxon>
        <taxon>Ostariophysi</taxon>
        <taxon>Siluriformes</taxon>
        <taxon>Clariidae</taxon>
        <taxon>Clarias</taxon>
    </lineage>
</organism>
<dbReference type="Pfam" id="PF05934">
    <property type="entry name" value="MCLC"/>
    <property type="match status" value="1"/>
</dbReference>
<feature type="transmembrane region" description="Helical" evidence="7">
    <location>
        <begin position="12"/>
        <end position="29"/>
    </location>
</feature>
<dbReference type="GO" id="GO:0005254">
    <property type="term" value="F:chloride channel activity"/>
    <property type="evidence" value="ECO:0007669"/>
    <property type="project" value="TreeGrafter"/>
</dbReference>
<dbReference type="InterPro" id="IPR009231">
    <property type="entry name" value="Chloride_chnl_CLIC-like"/>
</dbReference>
<keyword evidence="4 7" id="KW-0812">Transmembrane</keyword>
<feature type="transmembrane region" description="Helical" evidence="7">
    <location>
        <begin position="50"/>
        <end position="69"/>
    </location>
</feature>
<feature type="non-terminal residue" evidence="8">
    <location>
        <position position="211"/>
    </location>
</feature>
<dbReference type="AlphaFoldDB" id="A0A8J4WX82"/>
<dbReference type="GO" id="GO:0005783">
    <property type="term" value="C:endoplasmic reticulum"/>
    <property type="evidence" value="ECO:0007669"/>
    <property type="project" value="TreeGrafter"/>
</dbReference>
<keyword evidence="6 7" id="KW-0472">Membrane</keyword>
<evidence type="ECO:0000313" key="8">
    <source>
        <dbReference type="EMBL" id="KAF5894707.1"/>
    </source>
</evidence>
<reference evidence="8" key="1">
    <citation type="submission" date="2020-07" db="EMBL/GenBank/DDBJ databases">
        <title>Clarias magur genome sequencing, assembly and annotation.</title>
        <authorList>
            <person name="Kushwaha B."/>
            <person name="Kumar R."/>
            <person name="Das P."/>
            <person name="Joshi C.G."/>
            <person name="Kumar D."/>
            <person name="Nagpure N.S."/>
            <person name="Pandey M."/>
            <person name="Agarwal S."/>
            <person name="Srivastava S."/>
            <person name="Singh M."/>
            <person name="Sahoo L."/>
            <person name="Jayasankar P."/>
            <person name="Meher P.K."/>
            <person name="Koringa P.G."/>
            <person name="Iquebal M.A."/>
            <person name="Das S.P."/>
            <person name="Bit A."/>
            <person name="Patnaik S."/>
            <person name="Patel N."/>
            <person name="Shah T.M."/>
            <person name="Hinsu A."/>
            <person name="Jena J.K."/>
        </authorList>
    </citation>
    <scope>NUCLEOTIDE SEQUENCE</scope>
    <source>
        <strain evidence="8">CIFAMagur01</strain>
        <tissue evidence="8">Testis</tissue>
    </source>
</reference>
<keyword evidence="9" id="KW-1185">Reference proteome</keyword>
<dbReference type="EMBL" id="QNUK01000360">
    <property type="protein sequence ID" value="KAF5894707.1"/>
    <property type="molecule type" value="Genomic_DNA"/>
</dbReference>
<dbReference type="OrthoDB" id="10037397at2759"/>
<dbReference type="PANTHER" id="PTHR34093">
    <property type="entry name" value="CHLORIDE CHANNEL CLIC-LIKE PROTEIN 1"/>
    <property type="match status" value="1"/>
</dbReference>
<evidence type="ECO:0000256" key="7">
    <source>
        <dbReference type="SAM" id="Phobius"/>
    </source>
</evidence>
<evidence type="ECO:0000256" key="3">
    <source>
        <dbReference type="ARBA" id="ARBA00015571"/>
    </source>
</evidence>
<dbReference type="PANTHER" id="PTHR34093:SF1">
    <property type="entry name" value="CHLORIDE CHANNEL CLIC-LIKE PROTEIN 1"/>
    <property type="match status" value="1"/>
</dbReference>
<feature type="transmembrane region" description="Helical" evidence="7">
    <location>
        <begin position="75"/>
        <end position="95"/>
    </location>
</feature>
<evidence type="ECO:0000256" key="1">
    <source>
        <dbReference type="ARBA" id="ARBA00004141"/>
    </source>
</evidence>
<evidence type="ECO:0000256" key="6">
    <source>
        <dbReference type="ARBA" id="ARBA00023136"/>
    </source>
</evidence>
<accession>A0A8J4WX82</accession>
<comment type="caution">
    <text evidence="8">The sequence shown here is derived from an EMBL/GenBank/DDBJ whole genome shotgun (WGS) entry which is preliminary data.</text>
</comment>
<gene>
    <name evidence="8" type="ORF">DAT39_015595</name>
</gene>
<dbReference type="Proteomes" id="UP000727407">
    <property type="component" value="Unassembled WGS sequence"/>
</dbReference>
<protein>
    <recommendedName>
        <fullName evidence="3">Chloride channel CLIC-like protein 1</fullName>
    </recommendedName>
</protein>